<dbReference type="InterPro" id="IPR042161">
    <property type="entry name" value="TTC34"/>
</dbReference>
<dbReference type="SUPFAM" id="SSF48452">
    <property type="entry name" value="TPR-like"/>
    <property type="match status" value="3"/>
</dbReference>
<dbReference type="PANTHER" id="PTHR44874:SF1">
    <property type="entry name" value="TETRATRICOPEPTIDE REPEAT PROTEIN 34"/>
    <property type="match status" value="1"/>
</dbReference>
<dbReference type="Proteomes" id="UP001557470">
    <property type="component" value="Unassembled WGS sequence"/>
</dbReference>
<protein>
    <recommendedName>
        <fullName evidence="4">Tetratricopeptide repeat domain 34</fullName>
    </recommendedName>
</protein>
<feature type="compositionally biased region" description="Polar residues" evidence="1">
    <location>
        <begin position="549"/>
        <end position="560"/>
    </location>
</feature>
<reference evidence="2 3" key="1">
    <citation type="submission" date="2024-06" db="EMBL/GenBank/DDBJ databases">
        <authorList>
            <person name="Pan Q."/>
            <person name="Wen M."/>
            <person name="Jouanno E."/>
            <person name="Zahm M."/>
            <person name="Klopp C."/>
            <person name="Cabau C."/>
            <person name="Louis A."/>
            <person name="Berthelot C."/>
            <person name="Parey E."/>
            <person name="Roest Crollius H."/>
            <person name="Montfort J."/>
            <person name="Robinson-Rechavi M."/>
            <person name="Bouchez O."/>
            <person name="Lampietro C."/>
            <person name="Lopez Roques C."/>
            <person name="Donnadieu C."/>
            <person name="Postlethwait J."/>
            <person name="Bobe J."/>
            <person name="Verreycken H."/>
            <person name="Guiguen Y."/>
        </authorList>
    </citation>
    <scope>NUCLEOTIDE SEQUENCE [LARGE SCALE GENOMIC DNA]</scope>
    <source>
        <strain evidence="2">Up_M1</strain>
        <tissue evidence="2">Testis</tissue>
    </source>
</reference>
<name>A0ABD0XXD8_UMBPY</name>
<evidence type="ECO:0008006" key="4">
    <source>
        <dbReference type="Google" id="ProtNLM"/>
    </source>
</evidence>
<evidence type="ECO:0000313" key="3">
    <source>
        <dbReference type="Proteomes" id="UP001557470"/>
    </source>
</evidence>
<organism evidence="2 3">
    <name type="scientific">Umbra pygmaea</name>
    <name type="common">Eastern mudminnow</name>
    <dbReference type="NCBI Taxonomy" id="75934"/>
    <lineage>
        <taxon>Eukaryota</taxon>
        <taxon>Metazoa</taxon>
        <taxon>Chordata</taxon>
        <taxon>Craniata</taxon>
        <taxon>Vertebrata</taxon>
        <taxon>Euteleostomi</taxon>
        <taxon>Actinopterygii</taxon>
        <taxon>Neopterygii</taxon>
        <taxon>Teleostei</taxon>
        <taxon>Protacanthopterygii</taxon>
        <taxon>Esociformes</taxon>
        <taxon>Umbridae</taxon>
        <taxon>Umbra</taxon>
    </lineage>
</organism>
<evidence type="ECO:0000256" key="1">
    <source>
        <dbReference type="SAM" id="MobiDB-lite"/>
    </source>
</evidence>
<accession>A0ABD0XXD8</accession>
<proteinExistence type="predicted"/>
<gene>
    <name evidence="2" type="ORF">UPYG_G00010860</name>
</gene>
<keyword evidence="3" id="KW-1185">Reference proteome</keyword>
<dbReference type="EMBL" id="JAGEUA010000001">
    <property type="protein sequence ID" value="KAL1021260.1"/>
    <property type="molecule type" value="Genomic_DNA"/>
</dbReference>
<sequence length="1113" mass="123504">MESPGPAGSRVADLCQEGDKLLEAGEVERATALYTSAFRSQAGPTIGHMRALGGLRLARVISTLETWLDGLNHDSMEGINKGLAAIFLSTLCPNNMSASLFKMESILQSTDQDFQEIVVRCSTLLEGKRNPRPDGSTRVVLELVRALACLLSDPNSPKGPGLYLKAFQNNKSETVRLIQNRQAQHLPNILKSFSAQMLKKQESDTAEFKSEEGVGEFGDIIPMASSELLDFLLAVLPGDTDVQQMQATHLFSLSRFEESADVFSAALQDQWKARKGSQEMSAQRRASLLTNRAAAYLSAGGCASEASRDLGDAFRVHPATARLEFQRLFVQHGMGAAARLQLRQQAERGLSRFRETVLVRPDLRSTEGIELLDPVIAQLRALCHVEPDRDCRELRVRLADCLLLRGEFKETLSICSQLAVNANAPIQQSYQNTVQVIRGYARLLSDHHKGALEDFQAVIEHSSPHPTSCVRALCGRGVIRMMKGLHYLTALDYVTASRLQPQDTALTIRCLVPWNSRGLLLTVLLEQARVMLEEGSGGHSCNPRPLDQQEPQRSEQLQPTQRKRGHREGTPVGVHSLAVLLMELQPVAEAPQILVADALYRLGRVEEAHRLLLAMATTTSQAPILARLVLLQLHRGFLYDANQWTILPRLLKKLILCGDTSCLCPLLAVASPKDRLLLQCHCHSASKRILDGPRDTSALREAVSYLSIAIMASGGEAVDSLLERAMCYALLGQRKTAIFDFSAILKEHPEHFQALCGRGFTYLMLNQQKECTQDILAALQIGIDAVTKEILSLKDEARKLVCGWLEQHCRTNLLEILASKEIPCQEVELREAFLIGEALMKTESQESRWHLLYVDILLAKGEVKAAGAHLTQVFGQEPREAAAQARVGVVEAWHHKYHSGADRLSRISEKQPSTLDFLLRLIPPNPRRRMAQAAAEEADIVSVSSNWLQAVALLTVAVRAAGELRPHYLRQRAASLIQLDLHERAVADLDRLIQSHNNWSDAASGAPETLVQDLCQRGRSLMLCSREGQALEDFTRALELHRGKALQCVEATLGRSRLAECFLRMALQNYGEQQLRKVWRLTESGLMVDSENTELRRLRAKVKRENCGPCTVH</sequence>
<dbReference type="SMART" id="SM00028">
    <property type="entry name" value="TPR"/>
    <property type="match status" value="6"/>
</dbReference>
<feature type="region of interest" description="Disordered" evidence="1">
    <location>
        <begin position="535"/>
        <end position="569"/>
    </location>
</feature>
<dbReference type="PANTHER" id="PTHR44874">
    <property type="entry name" value="TETRATRICOPEPTIDE REPEAT PROTEIN 34"/>
    <property type="match status" value="1"/>
</dbReference>
<dbReference type="InterPro" id="IPR011990">
    <property type="entry name" value="TPR-like_helical_dom_sf"/>
</dbReference>
<dbReference type="AlphaFoldDB" id="A0ABD0XXD8"/>
<evidence type="ECO:0000313" key="2">
    <source>
        <dbReference type="EMBL" id="KAL1021260.1"/>
    </source>
</evidence>
<dbReference type="InterPro" id="IPR019734">
    <property type="entry name" value="TPR_rpt"/>
</dbReference>
<comment type="caution">
    <text evidence="2">The sequence shown here is derived from an EMBL/GenBank/DDBJ whole genome shotgun (WGS) entry which is preliminary data.</text>
</comment>
<dbReference type="Gene3D" id="1.25.40.10">
    <property type="entry name" value="Tetratricopeptide repeat domain"/>
    <property type="match status" value="3"/>
</dbReference>